<feature type="non-terminal residue" evidence="4">
    <location>
        <position position="477"/>
    </location>
</feature>
<organism evidence="4 5">
    <name type="scientific">Drosophila busckii</name>
    <name type="common">Fruit fly</name>
    <dbReference type="NCBI Taxonomy" id="30019"/>
    <lineage>
        <taxon>Eukaryota</taxon>
        <taxon>Metazoa</taxon>
        <taxon>Ecdysozoa</taxon>
        <taxon>Arthropoda</taxon>
        <taxon>Hexapoda</taxon>
        <taxon>Insecta</taxon>
        <taxon>Pterygota</taxon>
        <taxon>Neoptera</taxon>
        <taxon>Endopterygota</taxon>
        <taxon>Diptera</taxon>
        <taxon>Brachycera</taxon>
        <taxon>Muscomorpha</taxon>
        <taxon>Ephydroidea</taxon>
        <taxon>Drosophilidae</taxon>
        <taxon>Drosophila</taxon>
    </lineage>
</organism>
<dbReference type="GO" id="GO:0008083">
    <property type="term" value="F:growth factor activity"/>
    <property type="evidence" value="ECO:0007669"/>
    <property type="project" value="InterPro"/>
</dbReference>
<dbReference type="EMBL" id="CP012524">
    <property type="protein sequence ID" value="ALC40713.1"/>
    <property type="molecule type" value="Genomic_DNA"/>
</dbReference>
<keyword evidence="5" id="KW-1185">Reference proteome</keyword>
<sequence length="477" mass="52334">MSNQLKRLLFIIVVISGALCTKVEDYVIVSPCAHNKNIHIAAEGTVSLTGKHIQNITIKANSDIVNNIFKISLFAKETQRYLCFNETWGLVGMEELRDTCYFNESNAKGYYVYNSVVDLSRRVNFTTRRGRVCDGFEKQDAVTFIQQKLPERRPTAAMTASSGSGSSSSKKRGGGNKRKKNNRLNNQNQSLPLQHHGHNRSSLSSSKKSKQQQLAKKSKKQKYSHRVRHHHDDQEKRRKKQHEQRVKASPTKQTFVKTVTTTAATAIATTTTTTPTPTPTATTKTIAKTLASKGKVKRKRGKQHRQRTTATTTAYESSIDDFMFGSSSISSSTFSSLDDGSTYSSSSKEPWPTGFGMPTASIDYSMSDVGSSSSNMLLTTTAAADSIKPYSSSSISSTNYDAWSNAITEFEAEASAATTAIVTATSNSNDTEWQQYDEVLLESNATDENELQTNLPHSAATYETKATPPATASTVAS</sequence>
<feature type="region of interest" description="Disordered" evidence="2">
    <location>
        <begin position="144"/>
        <end position="256"/>
    </location>
</feature>
<accession>A0A0M3QUJ0</accession>
<feature type="compositionally biased region" description="Basic residues" evidence="2">
    <location>
        <begin position="169"/>
        <end position="182"/>
    </location>
</feature>
<feature type="compositionally biased region" description="Low complexity" evidence="2">
    <location>
        <begin position="464"/>
        <end position="477"/>
    </location>
</feature>
<evidence type="ECO:0000313" key="5">
    <source>
        <dbReference type="Proteomes" id="UP000494163"/>
    </source>
</evidence>
<dbReference type="STRING" id="30019.A0A0M3QUJ0"/>
<feature type="compositionally biased region" description="Basic residues" evidence="2">
    <location>
        <begin position="216"/>
        <end position="229"/>
    </location>
</feature>
<reference evidence="4 5" key="1">
    <citation type="submission" date="2015-08" db="EMBL/GenBank/DDBJ databases">
        <title>Ancestral chromatin configuration constrains chromatin evolution on differentiating sex chromosomes in Drosophila.</title>
        <authorList>
            <person name="Zhou Q."/>
            <person name="Bachtrog D."/>
        </authorList>
    </citation>
    <scope>NUCLEOTIDE SEQUENCE [LARGE SCALE GENOMIC DNA]</scope>
    <source>
        <tissue evidence="4">Whole larvae</tissue>
    </source>
</reference>
<feature type="chain" id="PRO_5005788210" evidence="3">
    <location>
        <begin position="21"/>
        <end position="477"/>
    </location>
</feature>
<feature type="region of interest" description="Disordered" evidence="2">
    <location>
        <begin position="444"/>
        <end position="477"/>
    </location>
</feature>
<evidence type="ECO:0000256" key="3">
    <source>
        <dbReference type="SAM" id="SignalP"/>
    </source>
</evidence>
<evidence type="ECO:0000313" key="4">
    <source>
        <dbReference type="EMBL" id="ALC40713.1"/>
    </source>
</evidence>
<dbReference type="SUPFAM" id="SSF50353">
    <property type="entry name" value="Cytokine"/>
    <property type="match status" value="1"/>
</dbReference>
<name>A0A0M3QUJ0_DROBS</name>
<evidence type="ECO:0000256" key="1">
    <source>
        <dbReference type="ARBA" id="ARBA00007936"/>
    </source>
</evidence>
<proteinExistence type="inferred from homology"/>
<feature type="region of interest" description="Disordered" evidence="2">
    <location>
        <begin position="291"/>
        <end position="311"/>
    </location>
</feature>
<evidence type="ECO:0000256" key="2">
    <source>
        <dbReference type="SAM" id="MobiDB-lite"/>
    </source>
</evidence>
<dbReference type="Proteomes" id="UP000494163">
    <property type="component" value="Chromosome 2R"/>
</dbReference>
<dbReference type="InterPro" id="IPR002209">
    <property type="entry name" value="Fibroblast_GF_fam"/>
</dbReference>
<comment type="similarity">
    <text evidence="1">Belongs to the heparin-binding growth factors family.</text>
</comment>
<dbReference type="InterPro" id="IPR008996">
    <property type="entry name" value="IL1/FGF"/>
</dbReference>
<feature type="compositionally biased region" description="Basic residues" evidence="2">
    <location>
        <begin position="294"/>
        <end position="307"/>
    </location>
</feature>
<feature type="signal peptide" evidence="3">
    <location>
        <begin position="1"/>
        <end position="20"/>
    </location>
</feature>
<dbReference type="SMR" id="A0A0M3QUJ0"/>
<dbReference type="OrthoDB" id="5988014at2759"/>
<dbReference type="AlphaFoldDB" id="A0A0M3QUJ0"/>
<gene>
    <name evidence="4" type="ORF">Dbus_chr2Rg292</name>
</gene>
<protein>
    <submittedName>
        <fullName evidence="4">Ths</fullName>
    </submittedName>
</protein>
<keyword evidence="3" id="KW-0732">Signal</keyword>
<dbReference type="Pfam" id="PF00167">
    <property type="entry name" value="FGF"/>
    <property type="match status" value="1"/>
</dbReference>
<feature type="compositionally biased region" description="Low complexity" evidence="2">
    <location>
        <begin position="201"/>
        <end position="215"/>
    </location>
</feature>
<dbReference type="Gene3D" id="2.80.10.50">
    <property type="match status" value="1"/>
</dbReference>